<accession>A0A132NQV7</accession>
<organism evidence="2 3">
    <name type="scientific">Giardia duodenalis assemblage B</name>
    <dbReference type="NCBI Taxonomy" id="1394984"/>
    <lineage>
        <taxon>Eukaryota</taxon>
        <taxon>Metamonada</taxon>
        <taxon>Diplomonadida</taxon>
        <taxon>Hexamitidae</taxon>
        <taxon>Giardiinae</taxon>
        <taxon>Giardia</taxon>
    </lineage>
</organism>
<dbReference type="EMBL" id="JXTI01000136">
    <property type="protein sequence ID" value="KWX12102.1"/>
    <property type="molecule type" value="Genomic_DNA"/>
</dbReference>
<keyword evidence="1" id="KW-0812">Transmembrane</keyword>
<protein>
    <submittedName>
        <fullName evidence="2">Uncharacterized protein</fullName>
    </submittedName>
</protein>
<feature type="transmembrane region" description="Helical" evidence="1">
    <location>
        <begin position="29"/>
        <end position="48"/>
    </location>
</feature>
<reference evidence="2 3" key="1">
    <citation type="journal article" date="2015" name="Mol. Biochem. Parasitol.">
        <title>Identification of polymorphic genes for use in assemblage B genotyping assays through comparative genomics of multiple assemblage B Giardia duodenalis isolates.</title>
        <authorList>
            <person name="Wielinga C."/>
            <person name="Thompson R.C."/>
            <person name="Monis P."/>
            <person name="Ryan U."/>
        </authorList>
    </citation>
    <scope>NUCLEOTIDE SEQUENCE [LARGE SCALE GENOMIC DNA]</scope>
    <source>
        <strain evidence="2 3">BAH15c1</strain>
    </source>
</reference>
<dbReference type="VEuPathDB" id="GiardiaDB:QR46_3945"/>
<keyword evidence="1" id="KW-0472">Membrane</keyword>
<gene>
    <name evidence="2" type="ORF">QR46_3945</name>
</gene>
<sequence>MDSIVYASTSSLIEGGAGFSSFVVDTNCMALAVFSAISLLLRLIIAIISSRKSAAAGISSLFIPKCFIKLNCATMSAPPMFEWPGLIPHADIWMALQRAMDNELVSEHFARLSAPRENIEGLLKASLFKVIKQYAGDLQLELTYSGISNSPEEGYTQLIGPNLRLGGTNALVDDVEYEDVTVCGYGGIWQGVQRVSRPYG</sequence>
<evidence type="ECO:0000313" key="2">
    <source>
        <dbReference type="EMBL" id="KWX12102.1"/>
    </source>
</evidence>
<comment type="caution">
    <text evidence="2">The sequence shown here is derived from an EMBL/GenBank/DDBJ whole genome shotgun (WGS) entry which is preliminary data.</text>
</comment>
<dbReference type="AlphaFoldDB" id="A0A132NQV7"/>
<evidence type="ECO:0000313" key="3">
    <source>
        <dbReference type="Proteomes" id="UP000070089"/>
    </source>
</evidence>
<keyword evidence="1" id="KW-1133">Transmembrane helix</keyword>
<dbReference type="Proteomes" id="UP000070089">
    <property type="component" value="Unassembled WGS sequence"/>
</dbReference>
<proteinExistence type="predicted"/>
<evidence type="ECO:0000256" key="1">
    <source>
        <dbReference type="SAM" id="Phobius"/>
    </source>
</evidence>
<name>A0A132NQV7_GIAIN</name>
<dbReference type="OrthoDB" id="10249408at2759"/>